<dbReference type="AlphaFoldDB" id="A0A4R8UFV4"/>
<organism evidence="1 2">
    <name type="scientific">Cryobacterium tagatosivorans</name>
    <dbReference type="NCBI Taxonomy" id="1259199"/>
    <lineage>
        <taxon>Bacteria</taxon>
        <taxon>Bacillati</taxon>
        <taxon>Actinomycetota</taxon>
        <taxon>Actinomycetes</taxon>
        <taxon>Micrococcales</taxon>
        <taxon>Microbacteriaceae</taxon>
        <taxon>Cryobacterium</taxon>
    </lineage>
</organism>
<dbReference type="Proteomes" id="UP000297866">
    <property type="component" value="Unassembled WGS sequence"/>
</dbReference>
<keyword evidence="2" id="KW-1185">Reference proteome</keyword>
<dbReference type="Gene3D" id="3.10.450.40">
    <property type="match status" value="1"/>
</dbReference>
<dbReference type="OrthoDB" id="5076628at2"/>
<evidence type="ECO:0000313" key="2">
    <source>
        <dbReference type="Proteomes" id="UP000297866"/>
    </source>
</evidence>
<dbReference type="EMBL" id="SOEZ01000024">
    <property type="protein sequence ID" value="TFB53633.1"/>
    <property type="molecule type" value="Genomic_DNA"/>
</dbReference>
<sequence length="217" mass="23133">MAGVPVAIGGTTFATKAAAKDFIRMNVIDAFDGVPRIPFGPIHDFVEDLLNLHEAAVDKIGCGIDYFRVDPASVWKTGVPVRASNRTLVVVRKDGTLIDWSWDGIVTNPSAVTQKRTALRNAAYGRIQAIKRAAFSAGPVICTRTGLPILAPNDAQVRYHRPTFAALTDGFAATVGGWPAITTTSSGAGAELTSPSITANWIKYYDANAFPSVELKS</sequence>
<dbReference type="RefSeq" id="WP_134488651.1">
    <property type="nucleotide sequence ID" value="NZ_SOEZ01000024.1"/>
</dbReference>
<accession>A0A4R8UFV4</accession>
<reference evidence="1 2" key="1">
    <citation type="submission" date="2019-03" db="EMBL/GenBank/DDBJ databases">
        <title>Genomics of glacier-inhabiting Cryobacterium strains.</title>
        <authorList>
            <person name="Liu Q."/>
            <person name="Xin Y.-H."/>
        </authorList>
    </citation>
    <scope>NUCLEOTIDE SEQUENCE [LARGE SCALE GENOMIC DNA]</scope>
    <source>
        <strain evidence="1 2">Sr47</strain>
    </source>
</reference>
<gene>
    <name evidence="1" type="ORF">E3O23_04715</name>
</gene>
<evidence type="ECO:0000313" key="1">
    <source>
        <dbReference type="EMBL" id="TFB53633.1"/>
    </source>
</evidence>
<name>A0A4R8UFV4_9MICO</name>
<proteinExistence type="predicted"/>
<comment type="caution">
    <text evidence="1">The sequence shown here is derived from an EMBL/GenBank/DDBJ whole genome shotgun (WGS) entry which is preliminary data.</text>
</comment>
<protein>
    <submittedName>
        <fullName evidence="1">DUF3223 domain-containing protein</fullName>
    </submittedName>
</protein>
<dbReference type="Pfam" id="PF11523">
    <property type="entry name" value="DUF3223"/>
    <property type="match status" value="1"/>
</dbReference>